<dbReference type="AlphaFoldDB" id="A0A5S3XNZ7"/>
<dbReference type="InterPro" id="IPR050738">
    <property type="entry name" value="Sulfatase"/>
</dbReference>
<dbReference type="Gene3D" id="3.30.1120.10">
    <property type="match status" value="1"/>
</dbReference>
<dbReference type="CDD" id="cd16154">
    <property type="entry name" value="sulfatase_like"/>
    <property type="match status" value="1"/>
</dbReference>
<keyword evidence="6" id="KW-1185">Reference proteome</keyword>
<dbReference type="InterPro" id="IPR000917">
    <property type="entry name" value="Sulfatase_N"/>
</dbReference>
<dbReference type="PANTHER" id="PTHR42693:SF33">
    <property type="entry name" value="ARYLSULFATASE"/>
    <property type="match status" value="1"/>
</dbReference>
<evidence type="ECO:0000313" key="4">
    <source>
        <dbReference type="EMBL" id="TMP42404.1"/>
    </source>
</evidence>
<gene>
    <name evidence="5" type="ORF">CWB96_11430</name>
    <name evidence="4" type="ORF">CWB97_11810</name>
</gene>
<feature type="domain" description="Sulfatase N-terminal" evidence="3">
    <location>
        <begin position="155"/>
        <end position="462"/>
    </location>
</feature>
<dbReference type="Gene3D" id="3.40.720.10">
    <property type="entry name" value="Alkaline Phosphatase, subunit A"/>
    <property type="match status" value="1"/>
</dbReference>
<dbReference type="GO" id="GO:0004065">
    <property type="term" value="F:arylsulfatase activity"/>
    <property type="evidence" value="ECO:0007669"/>
    <property type="project" value="TreeGrafter"/>
</dbReference>
<accession>A0A5S3XNZ7</accession>
<dbReference type="PANTHER" id="PTHR42693">
    <property type="entry name" value="ARYLSULFATASE FAMILY MEMBER"/>
    <property type="match status" value="1"/>
</dbReference>
<dbReference type="InterPro" id="IPR017850">
    <property type="entry name" value="Alkaline_phosphatase_core_sf"/>
</dbReference>
<reference evidence="6 7" key="1">
    <citation type="submission" date="2017-12" db="EMBL/GenBank/DDBJ databases">
        <authorList>
            <person name="Paulsen S."/>
            <person name="Gram L.K."/>
        </authorList>
    </citation>
    <scope>NUCLEOTIDE SEQUENCE [LARGE SCALE GENOMIC DNA]</scope>
    <source>
        <strain evidence="5 7">S2231</strain>
        <strain evidence="4 6">S2233</strain>
    </source>
</reference>
<evidence type="ECO:0000313" key="7">
    <source>
        <dbReference type="Proteomes" id="UP000307706"/>
    </source>
</evidence>
<dbReference type="OrthoDB" id="9796530at2"/>
<comment type="caution">
    <text evidence="5">The sequence shown here is derived from an EMBL/GenBank/DDBJ whole genome shotgun (WGS) entry which is preliminary data.</text>
</comment>
<evidence type="ECO:0000313" key="5">
    <source>
        <dbReference type="EMBL" id="TMP58777.1"/>
    </source>
</evidence>
<evidence type="ECO:0000256" key="2">
    <source>
        <dbReference type="SAM" id="MobiDB-lite"/>
    </source>
</evidence>
<evidence type="ECO:0000313" key="6">
    <source>
        <dbReference type="Proteomes" id="UP000305730"/>
    </source>
</evidence>
<dbReference type="EMBL" id="PNCK01000039">
    <property type="protein sequence ID" value="TMP42404.1"/>
    <property type="molecule type" value="Genomic_DNA"/>
</dbReference>
<evidence type="ECO:0000256" key="1">
    <source>
        <dbReference type="ARBA" id="ARBA00008779"/>
    </source>
</evidence>
<proteinExistence type="inferred from homology"/>
<dbReference type="EMBL" id="PNCL01000052">
    <property type="protein sequence ID" value="TMP58777.1"/>
    <property type="molecule type" value="Genomic_DNA"/>
</dbReference>
<dbReference type="Pfam" id="PF00884">
    <property type="entry name" value="Sulfatase"/>
    <property type="match status" value="1"/>
</dbReference>
<dbReference type="RefSeq" id="WP_138597178.1">
    <property type="nucleotide sequence ID" value="NZ_PNCK01000039.1"/>
</dbReference>
<evidence type="ECO:0000259" key="3">
    <source>
        <dbReference type="Pfam" id="PF00884"/>
    </source>
</evidence>
<reference evidence="5" key="3">
    <citation type="submission" date="2019-09" db="EMBL/GenBank/DDBJ databases">
        <title>Co-occurence of chitin degradation, pigmentation and bioactivity in marine Pseudoalteromonas.</title>
        <authorList>
            <person name="Sonnenschein E.C."/>
            <person name="Bech P.K."/>
        </authorList>
    </citation>
    <scope>NUCLEOTIDE SEQUENCE</scope>
    <source>
        <strain evidence="5">S2231</strain>
    </source>
</reference>
<dbReference type="Proteomes" id="UP000307706">
    <property type="component" value="Unassembled WGS sequence"/>
</dbReference>
<sequence length="561" mass="60484">MKYIVLMVLIVNVFGCGGGAGESAASEPVITPITDPVSESPVVTPPTTPSTPDNVAPTGSIVISGELIEGQTLTINNTLEDSNGLGAFTYQWFKGNTEIEGSTQNSITLSSNEIDFTISVQVSYVDGDGYNESIMSQATEQVSAIGVGEPPVSKPNIILIISDDQGVDASNQYSYSTDLPKTPILDSLATSGVVFDNAWATPACTTTRGTIMTGMHGGNSGVSFVPAVMDTSLTTLPRFLAENDASKAYSMAVFGKWHLGGGDPDLSHPNSAGVGHYVGNITGTLNDYSDWTLTDNGSQTQVTQYHTSKVTDLAMDWITQQTSPWFVWLAYVAPHSPFHLPPNELHTRSELSGSAEDIAQNPRPYYLAAIEAMDTEIGRLLASLPTEERENTLVIFIGDNGTPAPVIDTSVYTRQHSKNSLYEGGIRVPLLVSGSLLNKQNTRESRLVNSTDLYATIAQIAGGDITQVYNSHSFYDTLFDGVPNPPVRQYNYAEFQRNGVAGWAVRNQDYKLLSIDSQQQALFDMNVDINEQNDLLQSGDDWSALVLELAEYGQSIRSGSD</sequence>
<comment type="similarity">
    <text evidence="1">Belongs to the sulfatase family.</text>
</comment>
<dbReference type="SUPFAM" id="SSF53649">
    <property type="entry name" value="Alkaline phosphatase-like"/>
    <property type="match status" value="1"/>
</dbReference>
<reference evidence="6 7" key="2">
    <citation type="submission" date="2019-06" db="EMBL/GenBank/DDBJ databases">
        <title>Co-occurence of chitin degradation, pigmentation and bioactivity in marine Pseudoalteromonas.</title>
        <authorList>
            <person name="Sonnenschein E.C."/>
            <person name="Bech P.K."/>
        </authorList>
    </citation>
    <scope>NUCLEOTIDE SEQUENCE [LARGE SCALE GENOMIC DNA]</scope>
    <source>
        <strain evidence="7">S2231</strain>
        <strain evidence="4 6">S2233</strain>
    </source>
</reference>
<dbReference type="Gene3D" id="2.60.40.2700">
    <property type="match status" value="1"/>
</dbReference>
<protein>
    <submittedName>
        <fullName evidence="5">Sulfatase</fullName>
    </submittedName>
</protein>
<dbReference type="Proteomes" id="UP000305730">
    <property type="component" value="Unassembled WGS sequence"/>
</dbReference>
<organism evidence="5 7">
    <name type="scientific">Pseudoalteromonas citrea</name>
    <dbReference type="NCBI Taxonomy" id="43655"/>
    <lineage>
        <taxon>Bacteria</taxon>
        <taxon>Pseudomonadati</taxon>
        <taxon>Pseudomonadota</taxon>
        <taxon>Gammaproteobacteria</taxon>
        <taxon>Alteromonadales</taxon>
        <taxon>Pseudoalteromonadaceae</taxon>
        <taxon>Pseudoalteromonas</taxon>
    </lineage>
</organism>
<name>A0A5S3XNZ7_9GAMM</name>
<feature type="region of interest" description="Disordered" evidence="2">
    <location>
        <begin position="33"/>
        <end position="55"/>
    </location>
</feature>